<dbReference type="Proteomes" id="UP000308508">
    <property type="component" value="Unassembled WGS sequence"/>
</dbReference>
<dbReference type="EMBL" id="SROY01000002">
    <property type="protein sequence ID" value="TLX22058.1"/>
    <property type="molecule type" value="Genomic_DNA"/>
</dbReference>
<keyword evidence="5" id="KW-1185">Reference proteome</keyword>
<name>A0A5R9PH32_9GAMM</name>
<evidence type="ECO:0000313" key="5">
    <source>
        <dbReference type="Proteomes" id="UP000308508"/>
    </source>
</evidence>
<reference evidence="4 5" key="1">
    <citation type="submission" date="2019-04" db="EMBL/GenBank/DDBJ databases">
        <authorList>
            <person name="Grouzdev D.S."/>
            <person name="Nazina T.N."/>
        </authorList>
    </citation>
    <scope>NUCLEOTIDE SEQUENCE [LARGE SCALE GENOMIC DNA]</scope>
    <source>
        <strain evidence="4 5">SHC 3-19</strain>
    </source>
</reference>
<feature type="transmembrane region" description="Helical" evidence="1">
    <location>
        <begin position="18"/>
        <end position="38"/>
    </location>
</feature>
<dbReference type="AlphaFoldDB" id="A0A5R9PH32"/>
<keyword evidence="1" id="KW-1133">Transmembrane helix</keyword>
<dbReference type="InterPro" id="IPR025746">
    <property type="entry name" value="PilX_N_dom"/>
</dbReference>
<protein>
    <recommendedName>
        <fullName evidence="6">Pilus assembly protein</fullName>
    </recommendedName>
</protein>
<dbReference type="RefSeq" id="WP_138348363.1">
    <property type="nucleotide sequence ID" value="NZ_SROY01000002.1"/>
</dbReference>
<dbReference type="Pfam" id="PF13681">
    <property type="entry name" value="PilX"/>
    <property type="match status" value="1"/>
</dbReference>
<dbReference type="Pfam" id="PF14341">
    <property type="entry name" value="PilX_N"/>
    <property type="match status" value="1"/>
</dbReference>
<evidence type="ECO:0008006" key="6">
    <source>
        <dbReference type="Google" id="ProtNLM"/>
    </source>
</evidence>
<evidence type="ECO:0000313" key="4">
    <source>
        <dbReference type="EMBL" id="TLX22058.1"/>
    </source>
</evidence>
<evidence type="ECO:0000259" key="3">
    <source>
        <dbReference type="Pfam" id="PF14341"/>
    </source>
</evidence>
<accession>A0A5R9PH32</accession>
<gene>
    <name evidence="4" type="ORF">E5S66_05900</name>
</gene>
<comment type="caution">
    <text evidence="4">The sequence shown here is derived from an EMBL/GenBank/DDBJ whole genome shotgun (WGS) entry which is preliminary data.</text>
</comment>
<dbReference type="InterPro" id="IPR025205">
    <property type="entry name" value="PilX/PilW_C"/>
</dbReference>
<feature type="domain" description="Type 4 fimbrial biogenesis protein PilX N-terminal" evidence="3">
    <location>
        <begin position="16"/>
        <end position="66"/>
    </location>
</feature>
<keyword evidence="1" id="KW-0472">Membrane</keyword>
<keyword evidence="1" id="KW-0812">Transmembrane</keyword>
<evidence type="ECO:0000259" key="2">
    <source>
        <dbReference type="Pfam" id="PF13681"/>
    </source>
</evidence>
<organism evidence="4 5">
    <name type="scientific">Thermomonas fusca</name>
    <dbReference type="NCBI Taxonomy" id="215690"/>
    <lineage>
        <taxon>Bacteria</taxon>
        <taxon>Pseudomonadati</taxon>
        <taxon>Pseudomonadota</taxon>
        <taxon>Gammaproteobacteria</taxon>
        <taxon>Lysobacterales</taxon>
        <taxon>Lysobacteraceae</taxon>
        <taxon>Thermomonas</taxon>
    </lineage>
</organism>
<proteinExistence type="predicted"/>
<sequence length="182" mass="18938">MKQVASISVPKRGRQQGAALIVVLMLLVIITVLGIASMRGAIMQERMAANITTRGMSFQVAEAGLRQAEVIARDGTITFPTGGGCAGGRCADASWDVAGFWSDGGGGYQTGTAVKISEDMSISPKFVIENFGTSAVTGSGASSCIDLSKPCFSGVSQSVYRITSYAATPNGAEVILQSLYRR</sequence>
<feature type="domain" description="PilX/PilW C-terminal" evidence="2">
    <location>
        <begin position="90"/>
        <end position="182"/>
    </location>
</feature>
<evidence type="ECO:0000256" key="1">
    <source>
        <dbReference type="SAM" id="Phobius"/>
    </source>
</evidence>